<dbReference type="PRINTS" id="PR00080">
    <property type="entry name" value="SDRFAMILY"/>
</dbReference>
<protein>
    <submittedName>
        <fullName evidence="4">Short-subunit dehydrogenase</fullName>
    </submittedName>
</protein>
<accession>A0A4R8LQT7</accession>
<dbReference type="InterPro" id="IPR002347">
    <property type="entry name" value="SDR_fam"/>
</dbReference>
<name>A0A4R8LQT7_9BURK</name>
<evidence type="ECO:0000256" key="1">
    <source>
        <dbReference type="ARBA" id="ARBA00006484"/>
    </source>
</evidence>
<comment type="similarity">
    <text evidence="1 3">Belongs to the short-chain dehydrogenases/reductases (SDR) family.</text>
</comment>
<dbReference type="OrthoDB" id="9789083at2"/>
<dbReference type="InterPro" id="IPR036291">
    <property type="entry name" value="NAD(P)-bd_dom_sf"/>
</dbReference>
<organism evidence="4 5">
    <name type="scientific">Paraburkholderia rhizosphaerae</name>
    <dbReference type="NCBI Taxonomy" id="480658"/>
    <lineage>
        <taxon>Bacteria</taxon>
        <taxon>Pseudomonadati</taxon>
        <taxon>Pseudomonadota</taxon>
        <taxon>Betaproteobacteria</taxon>
        <taxon>Burkholderiales</taxon>
        <taxon>Burkholderiaceae</taxon>
        <taxon>Paraburkholderia</taxon>
    </lineage>
</organism>
<dbReference type="Pfam" id="PF00106">
    <property type="entry name" value="adh_short"/>
    <property type="match status" value="1"/>
</dbReference>
<evidence type="ECO:0000256" key="3">
    <source>
        <dbReference type="RuleBase" id="RU000363"/>
    </source>
</evidence>
<dbReference type="EMBL" id="SORE01000012">
    <property type="protein sequence ID" value="TDY47724.1"/>
    <property type="molecule type" value="Genomic_DNA"/>
</dbReference>
<dbReference type="GO" id="GO:0016491">
    <property type="term" value="F:oxidoreductase activity"/>
    <property type="evidence" value="ECO:0007669"/>
    <property type="project" value="UniProtKB-KW"/>
</dbReference>
<proteinExistence type="inferred from homology"/>
<keyword evidence="2" id="KW-0560">Oxidoreductase</keyword>
<dbReference type="AlphaFoldDB" id="A0A4R8LQT7"/>
<sequence length="282" mass="30793">MIRTNTSRTFFITGVSSGFGRALAEAALAAGHRVVGTLRQQDQRAQFDELAPGRSFGRLLDVTDTQAIAPLIEEVENNVGPIDVLVNNAGYGYEGTIEESPIEELRKQFDVHVVAVVAMVQAVLPTMRARRAGHIVNITSMCGIVTFPGLGYYHASKFAIEGISETLCKELRPFGIHVTAIAPGSFRTRWAGESMVRAQRTIADYDEMFEPLRAGRLRRDGHQPGDPVKAAQAILTLVDTPNPPCHLLLGSDAFGFVRDTLADVDAQIKAWEKVTKSTDFGR</sequence>
<dbReference type="PANTHER" id="PTHR43976:SF16">
    <property type="entry name" value="SHORT-CHAIN DEHYDROGENASE_REDUCTASE FAMILY PROTEIN"/>
    <property type="match status" value="1"/>
</dbReference>
<dbReference type="PRINTS" id="PR00081">
    <property type="entry name" value="GDHRDH"/>
</dbReference>
<dbReference type="InterPro" id="IPR051911">
    <property type="entry name" value="SDR_oxidoreductase"/>
</dbReference>
<dbReference type="CDD" id="cd05374">
    <property type="entry name" value="17beta-HSD-like_SDR_c"/>
    <property type="match status" value="1"/>
</dbReference>
<comment type="caution">
    <text evidence="4">The sequence shown here is derived from an EMBL/GenBank/DDBJ whole genome shotgun (WGS) entry which is preliminary data.</text>
</comment>
<dbReference type="Proteomes" id="UP000295509">
    <property type="component" value="Unassembled WGS sequence"/>
</dbReference>
<dbReference type="NCBIfam" id="NF004824">
    <property type="entry name" value="PRK06180.1"/>
    <property type="match status" value="1"/>
</dbReference>
<dbReference type="PANTHER" id="PTHR43976">
    <property type="entry name" value="SHORT CHAIN DEHYDROGENASE"/>
    <property type="match status" value="1"/>
</dbReference>
<dbReference type="SUPFAM" id="SSF51735">
    <property type="entry name" value="NAD(P)-binding Rossmann-fold domains"/>
    <property type="match status" value="1"/>
</dbReference>
<dbReference type="RefSeq" id="WP_134193047.1">
    <property type="nucleotide sequence ID" value="NZ_JBHLUW010000015.1"/>
</dbReference>
<evidence type="ECO:0000256" key="2">
    <source>
        <dbReference type="ARBA" id="ARBA00023002"/>
    </source>
</evidence>
<evidence type="ECO:0000313" key="4">
    <source>
        <dbReference type="EMBL" id="TDY47724.1"/>
    </source>
</evidence>
<dbReference type="Gene3D" id="3.40.50.720">
    <property type="entry name" value="NAD(P)-binding Rossmann-like Domain"/>
    <property type="match status" value="1"/>
</dbReference>
<reference evidence="4 5" key="1">
    <citation type="submission" date="2019-03" db="EMBL/GenBank/DDBJ databases">
        <title>Genomic Encyclopedia of Type Strains, Phase III (KMG-III): the genomes of soil and plant-associated and newly described type strains.</title>
        <authorList>
            <person name="Whitman W."/>
        </authorList>
    </citation>
    <scope>NUCLEOTIDE SEQUENCE [LARGE SCALE GENOMIC DNA]</scope>
    <source>
        <strain evidence="4 5">LMG 29544</strain>
    </source>
</reference>
<evidence type="ECO:0000313" key="5">
    <source>
        <dbReference type="Proteomes" id="UP000295509"/>
    </source>
</evidence>
<keyword evidence="5" id="KW-1185">Reference proteome</keyword>
<gene>
    <name evidence="4" type="ORF">BX592_112112</name>
</gene>